<dbReference type="Proteomes" id="UP000247586">
    <property type="component" value="Chromosome"/>
</dbReference>
<reference evidence="3 4" key="1">
    <citation type="submission" date="2018-05" db="EMBL/GenBank/DDBJ databases">
        <title>Complete Genome Sequences of Extremely Thermoacidophilic, Metal-Mobilizing Type-Strain Members of the Archaeal Family Sulfolobaceae: Acidianus brierleyi DSM-1651T, Acidianus sulfidivorans DSM-18786T, Metallosphaera hakonensis DSM-7519T, and Metallosphaera prunae DSM-10039T.</title>
        <authorList>
            <person name="Counts J.A."/>
            <person name="Kelly R.M."/>
        </authorList>
    </citation>
    <scope>NUCLEOTIDE SEQUENCE [LARGE SCALE GENOMIC DNA]</scope>
    <source>
        <strain evidence="3 4">HO1-1</strain>
    </source>
</reference>
<dbReference type="Gene3D" id="2.30.110.10">
    <property type="entry name" value="Electron Transport, Fmn-binding Protein, Chain A"/>
    <property type="match status" value="1"/>
</dbReference>
<evidence type="ECO:0000313" key="3">
    <source>
        <dbReference type="EMBL" id="AWR99414.1"/>
    </source>
</evidence>
<dbReference type="InterPro" id="IPR012349">
    <property type="entry name" value="Split_barrel_FMN-bd"/>
</dbReference>
<gene>
    <name evidence="3" type="ORF">DFR87_06535</name>
</gene>
<dbReference type="Pfam" id="PF20766">
    <property type="entry name" value="DUF447_C"/>
    <property type="match status" value="1"/>
</dbReference>
<accession>A0A2U9ITR1</accession>
<dbReference type="RefSeq" id="WP_110369171.1">
    <property type="nucleotide sequence ID" value="NZ_CP029287.2"/>
</dbReference>
<dbReference type="GeneID" id="36834983"/>
<evidence type="ECO:0000259" key="1">
    <source>
        <dbReference type="Pfam" id="PF04289"/>
    </source>
</evidence>
<dbReference type="InterPro" id="IPR007386">
    <property type="entry name" value="DUF447_N"/>
</dbReference>
<reference evidence="4" key="2">
    <citation type="submission" date="2020-03" db="EMBL/GenBank/DDBJ databases">
        <title>Complete Genome Sequences of Extremely Thermoacidophilic, Metal-Mobilizing Type-Strain Members of the Archaeal Family Sulfolobaceae: Acidianus brierleyi DSM-1651T, Acidianus sulfidivorans DSM-18786T, Metallosphaera hakonensis DSM-7519T, and Metallosphaera prunae DSM-10039T.</title>
        <authorList>
            <person name="Counts J.A."/>
            <person name="Kelly R.M."/>
        </authorList>
    </citation>
    <scope>NUCLEOTIDE SEQUENCE [LARGE SCALE GENOMIC DNA]</scope>
    <source>
        <strain evidence="4">HO1-1</strain>
    </source>
</reference>
<dbReference type="STRING" id="1293036.GCA_001315825_01897"/>
<evidence type="ECO:0000313" key="4">
    <source>
        <dbReference type="Proteomes" id="UP000247586"/>
    </source>
</evidence>
<feature type="domain" description="DUF447" evidence="2">
    <location>
        <begin position="128"/>
        <end position="174"/>
    </location>
</feature>
<dbReference type="InterPro" id="IPR049288">
    <property type="entry name" value="DUF447_C"/>
</dbReference>
<proteinExistence type="predicted"/>
<sequence>MGKLSLVFPHPGIYEVLLGTAGVAENISPIGIRVSDDFRIRVYSGSLTLQNLSIHPYCLLLITQDPVLFFKGLSGQLSPERWVYGLPAINGMSCIFVAKCKLTALGNPSEFLLSFISEMGECKEKSLSRGDGLFVDLLVHITRVDIVSKDERDKLFEIIKYETEVIRRTAPYLEPFLKRIEDSLRSKGYKLE</sequence>
<dbReference type="Pfam" id="PF04289">
    <property type="entry name" value="DUF447_N"/>
    <property type="match status" value="1"/>
</dbReference>
<dbReference type="EMBL" id="CP029287">
    <property type="protein sequence ID" value="AWR99414.1"/>
    <property type="molecule type" value="Genomic_DNA"/>
</dbReference>
<feature type="domain" description="DUF447" evidence="1">
    <location>
        <begin position="14"/>
        <end position="101"/>
    </location>
</feature>
<dbReference type="KEGG" id="mhk:DFR87_06535"/>
<dbReference type="OrthoDB" id="146030at2157"/>
<reference evidence="4" key="3">
    <citation type="submission" date="2020-03" db="EMBL/GenBank/DDBJ databases">
        <title>Sequencing and Assembly of Multiple Reported Metal-Biooxidizing Members of the Extremely Thermoacidophilic Archaeal Family Sulfolobaceae.</title>
        <authorList>
            <person name="Counts J.A."/>
            <person name="Kelly R.M."/>
        </authorList>
    </citation>
    <scope>NUCLEOTIDE SEQUENCE [LARGE SCALE GENOMIC DNA]</scope>
    <source>
        <strain evidence="4">HO1-1</strain>
    </source>
</reference>
<name>A0A2U9ITR1_9CREN</name>
<organism evidence="3 4">
    <name type="scientific">Metallosphaera hakonensis JCM 8857 = DSM 7519</name>
    <dbReference type="NCBI Taxonomy" id="1293036"/>
    <lineage>
        <taxon>Archaea</taxon>
        <taxon>Thermoproteota</taxon>
        <taxon>Thermoprotei</taxon>
        <taxon>Sulfolobales</taxon>
        <taxon>Sulfolobaceae</taxon>
        <taxon>Metallosphaera</taxon>
    </lineage>
</organism>
<protein>
    <submittedName>
        <fullName evidence="3">DUF447 domain-containing protein</fullName>
    </submittedName>
</protein>
<dbReference type="AlphaFoldDB" id="A0A2U9ITR1"/>
<keyword evidence="4" id="KW-1185">Reference proteome</keyword>
<dbReference type="Gene3D" id="1.20.58.290">
    <property type="entry name" value="Hypothetical membrane protein ta0354_69_121"/>
    <property type="match status" value="1"/>
</dbReference>
<dbReference type="SUPFAM" id="SSF50475">
    <property type="entry name" value="FMN-binding split barrel"/>
    <property type="match status" value="1"/>
</dbReference>
<evidence type="ECO:0000259" key="2">
    <source>
        <dbReference type="Pfam" id="PF20766"/>
    </source>
</evidence>